<reference evidence="1 2" key="1">
    <citation type="journal article" date="2020" name="BMC Genomics">
        <title>Intraspecific diversification of the crop wild relative Brassica cretica Lam. using demographic model selection.</title>
        <authorList>
            <person name="Kioukis A."/>
            <person name="Michalopoulou V.A."/>
            <person name="Briers L."/>
            <person name="Pirintsos S."/>
            <person name="Studholme D.J."/>
            <person name="Pavlidis P."/>
            <person name="Sarris P.F."/>
        </authorList>
    </citation>
    <scope>NUCLEOTIDE SEQUENCE [LARGE SCALE GENOMIC DNA]</scope>
    <source>
        <strain evidence="2">cv. PFS-1207/04</strain>
    </source>
</reference>
<proteinExistence type="predicted"/>
<dbReference type="InterPro" id="IPR011009">
    <property type="entry name" value="Kinase-like_dom_sf"/>
</dbReference>
<organism evidence="1 2">
    <name type="scientific">Brassica cretica</name>
    <name type="common">Mustard</name>
    <dbReference type="NCBI Taxonomy" id="69181"/>
    <lineage>
        <taxon>Eukaryota</taxon>
        <taxon>Viridiplantae</taxon>
        <taxon>Streptophyta</taxon>
        <taxon>Embryophyta</taxon>
        <taxon>Tracheophyta</taxon>
        <taxon>Spermatophyta</taxon>
        <taxon>Magnoliopsida</taxon>
        <taxon>eudicotyledons</taxon>
        <taxon>Gunneridae</taxon>
        <taxon>Pentapetalae</taxon>
        <taxon>rosids</taxon>
        <taxon>malvids</taxon>
        <taxon>Brassicales</taxon>
        <taxon>Brassicaceae</taxon>
        <taxon>Brassiceae</taxon>
        <taxon>Brassica</taxon>
    </lineage>
</organism>
<evidence type="ECO:0000313" key="1">
    <source>
        <dbReference type="EMBL" id="KAF3542999.1"/>
    </source>
</evidence>
<dbReference type="Proteomes" id="UP000266723">
    <property type="component" value="Unassembled WGS sequence"/>
</dbReference>
<evidence type="ECO:0000313" key="2">
    <source>
        <dbReference type="Proteomes" id="UP000266723"/>
    </source>
</evidence>
<accession>A0ABQ7BU19</accession>
<dbReference type="Gene3D" id="1.10.510.10">
    <property type="entry name" value="Transferase(Phosphotransferase) domain 1"/>
    <property type="match status" value="1"/>
</dbReference>
<evidence type="ECO:0008006" key="3">
    <source>
        <dbReference type="Google" id="ProtNLM"/>
    </source>
</evidence>
<sequence length="57" mass="6412">MYDLDNPRAKVAEFGLSETGPYLDQTHVSTTVKGSFAYLDPEYLTRQQLTGPVIFVM</sequence>
<dbReference type="EMBL" id="QGKV02000832">
    <property type="protein sequence ID" value="KAF3542999.1"/>
    <property type="molecule type" value="Genomic_DNA"/>
</dbReference>
<gene>
    <name evidence="1" type="ORF">DY000_02003428</name>
</gene>
<protein>
    <recommendedName>
        <fullName evidence="3">Protein kinase domain-containing protein</fullName>
    </recommendedName>
</protein>
<comment type="caution">
    <text evidence="1">The sequence shown here is derived from an EMBL/GenBank/DDBJ whole genome shotgun (WGS) entry which is preliminary data.</text>
</comment>
<name>A0ABQ7BU19_BRACR</name>
<dbReference type="SUPFAM" id="SSF56112">
    <property type="entry name" value="Protein kinase-like (PK-like)"/>
    <property type="match status" value="1"/>
</dbReference>
<keyword evidence="2" id="KW-1185">Reference proteome</keyword>